<keyword evidence="1" id="KW-0472">Membrane</keyword>
<gene>
    <name evidence="2" type="ORF">Pcinc_011172</name>
</gene>
<dbReference type="Proteomes" id="UP001286313">
    <property type="component" value="Unassembled WGS sequence"/>
</dbReference>
<sequence>MPALEVMVVVMVAAMVDTAGVMVVDMVASVAAMVECMAELLSIV</sequence>
<keyword evidence="1" id="KW-1133">Transmembrane helix</keyword>
<feature type="non-terminal residue" evidence="2">
    <location>
        <position position="44"/>
    </location>
</feature>
<proteinExistence type="predicted"/>
<evidence type="ECO:0000313" key="2">
    <source>
        <dbReference type="EMBL" id="KAK3884561.1"/>
    </source>
</evidence>
<keyword evidence="3" id="KW-1185">Reference proteome</keyword>
<accession>A0AAE1G398</accession>
<dbReference type="EMBL" id="JAWQEG010000873">
    <property type="protein sequence ID" value="KAK3884561.1"/>
    <property type="molecule type" value="Genomic_DNA"/>
</dbReference>
<feature type="transmembrane region" description="Helical" evidence="1">
    <location>
        <begin position="6"/>
        <end position="34"/>
    </location>
</feature>
<organism evidence="2 3">
    <name type="scientific">Petrolisthes cinctipes</name>
    <name type="common">Flat porcelain crab</name>
    <dbReference type="NCBI Taxonomy" id="88211"/>
    <lineage>
        <taxon>Eukaryota</taxon>
        <taxon>Metazoa</taxon>
        <taxon>Ecdysozoa</taxon>
        <taxon>Arthropoda</taxon>
        <taxon>Crustacea</taxon>
        <taxon>Multicrustacea</taxon>
        <taxon>Malacostraca</taxon>
        <taxon>Eumalacostraca</taxon>
        <taxon>Eucarida</taxon>
        <taxon>Decapoda</taxon>
        <taxon>Pleocyemata</taxon>
        <taxon>Anomura</taxon>
        <taxon>Galatheoidea</taxon>
        <taxon>Porcellanidae</taxon>
        <taxon>Petrolisthes</taxon>
    </lineage>
</organism>
<evidence type="ECO:0000256" key="1">
    <source>
        <dbReference type="SAM" id="Phobius"/>
    </source>
</evidence>
<name>A0AAE1G398_PETCI</name>
<comment type="caution">
    <text evidence="2">The sequence shown here is derived from an EMBL/GenBank/DDBJ whole genome shotgun (WGS) entry which is preliminary data.</text>
</comment>
<evidence type="ECO:0000313" key="3">
    <source>
        <dbReference type="Proteomes" id="UP001286313"/>
    </source>
</evidence>
<protein>
    <submittedName>
        <fullName evidence="2">Uncharacterized protein</fullName>
    </submittedName>
</protein>
<keyword evidence="1" id="KW-0812">Transmembrane</keyword>
<reference evidence="2" key="1">
    <citation type="submission" date="2023-10" db="EMBL/GenBank/DDBJ databases">
        <title>Genome assemblies of two species of porcelain crab, Petrolisthes cinctipes and Petrolisthes manimaculis (Anomura: Porcellanidae).</title>
        <authorList>
            <person name="Angst P."/>
        </authorList>
    </citation>
    <scope>NUCLEOTIDE SEQUENCE</scope>
    <source>
        <strain evidence="2">PB745_01</strain>
        <tissue evidence="2">Gill</tissue>
    </source>
</reference>
<dbReference type="AlphaFoldDB" id="A0AAE1G398"/>